<dbReference type="Gene3D" id="3.30.428.10">
    <property type="entry name" value="HIT-like"/>
    <property type="match status" value="1"/>
</dbReference>
<organism evidence="5 6">
    <name type="scientific">Rhamnusium bicolor</name>
    <dbReference type="NCBI Taxonomy" id="1586634"/>
    <lineage>
        <taxon>Eukaryota</taxon>
        <taxon>Metazoa</taxon>
        <taxon>Ecdysozoa</taxon>
        <taxon>Arthropoda</taxon>
        <taxon>Hexapoda</taxon>
        <taxon>Insecta</taxon>
        <taxon>Pterygota</taxon>
        <taxon>Neoptera</taxon>
        <taxon>Endopterygota</taxon>
        <taxon>Coleoptera</taxon>
        <taxon>Polyphaga</taxon>
        <taxon>Cucujiformia</taxon>
        <taxon>Chrysomeloidea</taxon>
        <taxon>Cerambycidae</taxon>
        <taxon>Lepturinae</taxon>
        <taxon>Rhagiini</taxon>
        <taxon>Rhamnusium</taxon>
    </lineage>
</organism>
<evidence type="ECO:0000256" key="1">
    <source>
        <dbReference type="ARBA" id="ARBA00022763"/>
    </source>
</evidence>
<comment type="caution">
    <text evidence="3">Lacks conserved residue(s) required for the propagation of feature annotation.</text>
</comment>
<keyword evidence="2" id="KW-0234">DNA repair</keyword>
<dbReference type="PROSITE" id="PS51084">
    <property type="entry name" value="HIT_2"/>
    <property type="match status" value="1"/>
</dbReference>
<evidence type="ECO:0000259" key="4">
    <source>
        <dbReference type="PROSITE" id="PS51084"/>
    </source>
</evidence>
<accession>A0AAV8ZP73</accession>
<evidence type="ECO:0000313" key="6">
    <source>
        <dbReference type="Proteomes" id="UP001162156"/>
    </source>
</evidence>
<name>A0AAV8ZP73_9CUCU</name>
<dbReference type="GO" id="GO:0005634">
    <property type="term" value="C:nucleus"/>
    <property type="evidence" value="ECO:0007669"/>
    <property type="project" value="TreeGrafter"/>
</dbReference>
<dbReference type="GO" id="GO:0033699">
    <property type="term" value="F:DNA 5'-adenosine monophosphate hydrolase activity"/>
    <property type="evidence" value="ECO:0007669"/>
    <property type="project" value="TreeGrafter"/>
</dbReference>
<dbReference type="FunFam" id="3.30.428.10:FF:000004">
    <property type="entry name" value="aprataxin isoform X2"/>
    <property type="match status" value="1"/>
</dbReference>
<keyword evidence="1" id="KW-0227">DNA damage</keyword>
<proteinExistence type="predicted"/>
<dbReference type="InterPro" id="IPR011146">
    <property type="entry name" value="HIT-like"/>
</dbReference>
<dbReference type="AlphaFoldDB" id="A0AAV8ZP73"/>
<feature type="domain" description="HIT" evidence="4">
    <location>
        <begin position="24"/>
        <end position="128"/>
    </location>
</feature>
<dbReference type="GO" id="GO:0003697">
    <property type="term" value="F:single-stranded DNA binding"/>
    <property type="evidence" value="ECO:0007669"/>
    <property type="project" value="TreeGrafter"/>
</dbReference>
<dbReference type="GO" id="GO:1990165">
    <property type="term" value="F:single-strand break-containing DNA binding"/>
    <property type="evidence" value="ECO:0007669"/>
    <property type="project" value="TreeGrafter"/>
</dbReference>
<gene>
    <name evidence="5" type="ORF">NQ314_003445</name>
</gene>
<dbReference type="PANTHER" id="PTHR12486">
    <property type="entry name" value="APRATAXIN-RELATED"/>
    <property type="match status" value="1"/>
</dbReference>
<dbReference type="PANTHER" id="PTHR12486:SF4">
    <property type="entry name" value="APRATAXIN"/>
    <property type="match status" value="1"/>
</dbReference>
<sequence length="156" mass="18185">MSKRKLLEANDDVPKKQKISGHWAMGLLKTMEDPKCIIKSDDLVTVIKDAYPKAEFHYLVLPKEDLSNLNALTKDHVDLLIHMENVGKEIINDDKHKHRKFKIGYHAEASMLRLHLHVISDDMNSACVKTKKHWNSFNTDFFFDVVRCGETIKREW</sequence>
<protein>
    <recommendedName>
        <fullName evidence="4">HIT domain-containing protein</fullName>
    </recommendedName>
</protein>
<dbReference type="InterPro" id="IPR036265">
    <property type="entry name" value="HIT-like_sf"/>
</dbReference>
<dbReference type="GO" id="GO:0000012">
    <property type="term" value="P:single strand break repair"/>
    <property type="evidence" value="ECO:0007669"/>
    <property type="project" value="TreeGrafter"/>
</dbReference>
<dbReference type="Proteomes" id="UP001162156">
    <property type="component" value="Unassembled WGS sequence"/>
</dbReference>
<evidence type="ECO:0000313" key="5">
    <source>
        <dbReference type="EMBL" id="KAJ8966593.1"/>
    </source>
</evidence>
<dbReference type="Pfam" id="PF11969">
    <property type="entry name" value="DcpS_C"/>
    <property type="match status" value="1"/>
</dbReference>
<reference evidence="5" key="1">
    <citation type="journal article" date="2023" name="Insect Mol. Biol.">
        <title>Genome sequencing provides insights into the evolution of gene families encoding plant cell wall-degrading enzymes in longhorned beetles.</title>
        <authorList>
            <person name="Shin N.R."/>
            <person name="Okamura Y."/>
            <person name="Kirsch R."/>
            <person name="Pauchet Y."/>
        </authorList>
    </citation>
    <scope>NUCLEOTIDE SEQUENCE</scope>
    <source>
        <strain evidence="5">RBIC_L_NR</strain>
    </source>
</reference>
<dbReference type="EMBL" id="JANEYF010000972">
    <property type="protein sequence ID" value="KAJ8966593.1"/>
    <property type="molecule type" value="Genomic_DNA"/>
</dbReference>
<evidence type="ECO:0000256" key="3">
    <source>
        <dbReference type="PROSITE-ProRule" id="PRU00464"/>
    </source>
</evidence>
<comment type="caution">
    <text evidence="5">The sequence shown here is derived from an EMBL/GenBank/DDBJ whole genome shotgun (WGS) entry which is preliminary data.</text>
</comment>
<evidence type="ECO:0000256" key="2">
    <source>
        <dbReference type="ARBA" id="ARBA00023204"/>
    </source>
</evidence>
<dbReference type="GO" id="GO:0030983">
    <property type="term" value="F:mismatched DNA binding"/>
    <property type="evidence" value="ECO:0007669"/>
    <property type="project" value="TreeGrafter"/>
</dbReference>
<dbReference type="GO" id="GO:0003725">
    <property type="term" value="F:double-stranded RNA binding"/>
    <property type="evidence" value="ECO:0007669"/>
    <property type="project" value="TreeGrafter"/>
</dbReference>
<keyword evidence="6" id="KW-1185">Reference proteome</keyword>
<dbReference type="SUPFAM" id="SSF54197">
    <property type="entry name" value="HIT-like"/>
    <property type="match status" value="1"/>
</dbReference>